<gene>
    <name evidence="1" type="ORF">CEXT_73381</name>
</gene>
<dbReference type="Proteomes" id="UP001054945">
    <property type="component" value="Unassembled WGS sequence"/>
</dbReference>
<evidence type="ECO:0000313" key="2">
    <source>
        <dbReference type="Proteomes" id="UP001054945"/>
    </source>
</evidence>
<reference evidence="1 2" key="1">
    <citation type="submission" date="2021-06" db="EMBL/GenBank/DDBJ databases">
        <title>Caerostris extrusa draft genome.</title>
        <authorList>
            <person name="Kono N."/>
            <person name="Arakawa K."/>
        </authorList>
    </citation>
    <scope>NUCLEOTIDE SEQUENCE [LARGE SCALE GENOMIC DNA]</scope>
</reference>
<dbReference type="AlphaFoldDB" id="A0AAV4XLE4"/>
<name>A0AAV4XLE4_CAEEX</name>
<sequence length="146" mass="16582">MFSVSIGSEKEHRSYAAFFFSSKASSPGRFPFFQDQSHSSPYLCIRQTCILPLVRVFLESNLPFFQRLTDLKINCAHYGHRCGSISFDFAFWIPNHAVIIYSSAINIHLIPFRLQGTPPADSNMSPPALLLSSLPMDYKLVREAFE</sequence>
<dbReference type="EMBL" id="BPLR01000408">
    <property type="protein sequence ID" value="GIY94609.1"/>
    <property type="molecule type" value="Genomic_DNA"/>
</dbReference>
<proteinExistence type="predicted"/>
<evidence type="ECO:0000313" key="1">
    <source>
        <dbReference type="EMBL" id="GIY94609.1"/>
    </source>
</evidence>
<comment type="caution">
    <text evidence="1">The sequence shown here is derived from an EMBL/GenBank/DDBJ whole genome shotgun (WGS) entry which is preliminary data.</text>
</comment>
<keyword evidence="2" id="KW-1185">Reference proteome</keyword>
<protein>
    <submittedName>
        <fullName evidence="1">Uncharacterized protein</fullName>
    </submittedName>
</protein>
<organism evidence="1 2">
    <name type="scientific">Caerostris extrusa</name>
    <name type="common">Bark spider</name>
    <name type="synonym">Caerostris bankana</name>
    <dbReference type="NCBI Taxonomy" id="172846"/>
    <lineage>
        <taxon>Eukaryota</taxon>
        <taxon>Metazoa</taxon>
        <taxon>Ecdysozoa</taxon>
        <taxon>Arthropoda</taxon>
        <taxon>Chelicerata</taxon>
        <taxon>Arachnida</taxon>
        <taxon>Araneae</taxon>
        <taxon>Araneomorphae</taxon>
        <taxon>Entelegynae</taxon>
        <taxon>Araneoidea</taxon>
        <taxon>Araneidae</taxon>
        <taxon>Caerostris</taxon>
    </lineage>
</organism>
<accession>A0AAV4XLE4</accession>